<evidence type="ECO:0000256" key="5">
    <source>
        <dbReference type="ARBA" id="ARBA00023306"/>
    </source>
</evidence>
<gene>
    <name evidence="7" type="ORF">CXG81DRAFT_8875</name>
</gene>
<accession>A0A4P9XEM2</accession>
<comment type="subcellular location">
    <subcellularLocation>
        <location evidence="1">Nucleus</location>
    </subcellularLocation>
</comment>
<evidence type="ECO:0000313" key="8">
    <source>
        <dbReference type="Proteomes" id="UP000274922"/>
    </source>
</evidence>
<dbReference type="STRING" id="1555241.A0A4P9XEM2"/>
<reference evidence="8" key="1">
    <citation type="journal article" date="2018" name="Nat. Microbiol.">
        <title>Leveraging single-cell genomics to expand the fungal tree of life.</title>
        <authorList>
            <person name="Ahrendt S.R."/>
            <person name="Quandt C.A."/>
            <person name="Ciobanu D."/>
            <person name="Clum A."/>
            <person name="Salamov A."/>
            <person name="Andreopoulos B."/>
            <person name="Cheng J.F."/>
            <person name="Woyke T."/>
            <person name="Pelin A."/>
            <person name="Henrissat B."/>
            <person name="Reynolds N.K."/>
            <person name="Benny G.L."/>
            <person name="Smith M.E."/>
            <person name="James T.Y."/>
            <person name="Grigoriev I.V."/>
        </authorList>
    </citation>
    <scope>NUCLEOTIDE SEQUENCE [LARGE SCALE GENOMIC DNA]</scope>
    <source>
        <strain evidence="8">ATCC 52028</strain>
    </source>
</reference>
<proteinExistence type="inferred from homology"/>
<keyword evidence="4" id="KW-0539">Nucleus</keyword>
<protein>
    <recommendedName>
        <fullName evidence="9">CDC45-like protein</fullName>
    </recommendedName>
</protein>
<organism evidence="7 8">
    <name type="scientific">Caulochytrium protostelioides</name>
    <dbReference type="NCBI Taxonomy" id="1555241"/>
    <lineage>
        <taxon>Eukaryota</taxon>
        <taxon>Fungi</taxon>
        <taxon>Fungi incertae sedis</taxon>
        <taxon>Chytridiomycota</taxon>
        <taxon>Chytridiomycota incertae sedis</taxon>
        <taxon>Chytridiomycetes</taxon>
        <taxon>Caulochytriales</taxon>
        <taxon>Caulochytriaceae</taxon>
        <taxon>Caulochytrium</taxon>
    </lineage>
</organism>
<feature type="region of interest" description="Disordered" evidence="6">
    <location>
        <begin position="150"/>
        <end position="240"/>
    </location>
</feature>
<dbReference type="GO" id="GO:0003688">
    <property type="term" value="F:DNA replication origin binding"/>
    <property type="evidence" value="ECO:0007669"/>
    <property type="project" value="TreeGrafter"/>
</dbReference>
<dbReference type="GO" id="GO:0031261">
    <property type="term" value="C:DNA replication preinitiation complex"/>
    <property type="evidence" value="ECO:0007669"/>
    <property type="project" value="TreeGrafter"/>
</dbReference>
<dbReference type="GO" id="GO:0003697">
    <property type="term" value="F:single-stranded DNA binding"/>
    <property type="evidence" value="ECO:0007669"/>
    <property type="project" value="TreeGrafter"/>
</dbReference>
<keyword evidence="3" id="KW-0235">DNA replication</keyword>
<dbReference type="GO" id="GO:0000727">
    <property type="term" value="P:double-strand break repair via break-induced replication"/>
    <property type="evidence" value="ECO:0007669"/>
    <property type="project" value="TreeGrafter"/>
</dbReference>
<evidence type="ECO:0000256" key="2">
    <source>
        <dbReference type="ARBA" id="ARBA00010727"/>
    </source>
</evidence>
<evidence type="ECO:0000256" key="3">
    <source>
        <dbReference type="ARBA" id="ARBA00022705"/>
    </source>
</evidence>
<dbReference type="GO" id="GO:0006270">
    <property type="term" value="P:DNA replication initiation"/>
    <property type="evidence" value="ECO:0007669"/>
    <property type="project" value="InterPro"/>
</dbReference>
<dbReference type="GO" id="GO:1902977">
    <property type="term" value="P:mitotic DNA replication preinitiation complex assembly"/>
    <property type="evidence" value="ECO:0007669"/>
    <property type="project" value="TreeGrafter"/>
</dbReference>
<dbReference type="Proteomes" id="UP000274922">
    <property type="component" value="Unassembled WGS sequence"/>
</dbReference>
<dbReference type="AlphaFoldDB" id="A0A4P9XEM2"/>
<evidence type="ECO:0000256" key="6">
    <source>
        <dbReference type="SAM" id="MobiDB-lite"/>
    </source>
</evidence>
<dbReference type="PANTHER" id="PTHR10507">
    <property type="entry name" value="CDC45-RELATED PROTEIN"/>
    <property type="match status" value="1"/>
</dbReference>
<evidence type="ECO:0000256" key="4">
    <source>
        <dbReference type="ARBA" id="ARBA00023242"/>
    </source>
</evidence>
<keyword evidence="5" id="KW-0131">Cell cycle</keyword>
<comment type="similarity">
    <text evidence="2">Belongs to the CDC45 family.</text>
</comment>
<dbReference type="GO" id="GO:0003682">
    <property type="term" value="F:chromatin binding"/>
    <property type="evidence" value="ECO:0007669"/>
    <property type="project" value="TreeGrafter"/>
</dbReference>
<dbReference type="Pfam" id="PF02724">
    <property type="entry name" value="CDC45"/>
    <property type="match status" value="1"/>
</dbReference>
<name>A0A4P9XEM2_9FUNG</name>
<dbReference type="EMBL" id="ML014115">
    <property type="protein sequence ID" value="RKP04005.1"/>
    <property type="molecule type" value="Genomic_DNA"/>
</dbReference>
<dbReference type="OrthoDB" id="10258882at2759"/>
<dbReference type="PANTHER" id="PTHR10507:SF0">
    <property type="entry name" value="CELL DIVISION CONTROL PROTEIN 45 HOMOLOG"/>
    <property type="match status" value="1"/>
</dbReference>
<keyword evidence="8" id="KW-1185">Reference proteome</keyword>
<feature type="compositionally biased region" description="Basic residues" evidence="6">
    <location>
        <begin position="198"/>
        <end position="208"/>
    </location>
</feature>
<evidence type="ECO:0000256" key="1">
    <source>
        <dbReference type="ARBA" id="ARBA00004123"/>
    </source>
</evidence>
<feature type="compositionally biased region" description="Acidic residues" evidence="6">
    <location>
        <begin position="153"/>
        <end position="184"/>
    </location>
</feature>
<evidence type="ECO:0000313" key="7">
    <source>
        <dbReference type="EMBL" id="RKP04005.1"/>
    </source>
</evidence>
<sequence>MGVVPSEGLDQIYDAIRAAATTVNGVSCLIFVSPDPDALCACKLLTTLLKADTVPHETIPVVGYTDLARINRQLIEPNDALRSIVMLNCGGLVDLSEIISIGEQVRVYVLDYHRPMNLHNLYGHPQVVVAIDLTEHDKTVQEAYEALEYASLSEDDDGDGDEDDDNEDDRASEEGDQSDDEDELTGAPKDLSDAQKLARSRRLRKRLSRRADNSDSEEDLGHATKRRRERRQQLRQQRVVKDYYAHTTQYGESVSTLMYRMTDQLGRTRSKELLWLAIVGMTHLWINHRMTPSDMASVFGAEDDENAEGDSKPRPMTAADLANHRRADADAIVPEDAFFLAMYRHWALYDALYHSSYIATKLGSWRDKGQSRLHRFLLQMGMPLKESLQLYSEMDIKYRRSLPEKLLSVAARYNLDEIVFPSFHRQNGYKSVIGASDAVYALSALLAGGAYHLAKWASGQQDSLSAQAFGGPKIEANTSRLWVQNFYVAYDALTNTELLYSGIQLAMQFQRAMVQTGVTILDRHLVKTLKHFRFAILQHNMTLVRMQGDSQIAPTAVILEQLAEFLIAAYREFKSKKDLPLVLAAPNETGDTYLVLGTTAKTMSSRRNPFGLAFQLAANQLSAQVKQDTFETCLMQIPAEDLEAFMETLQVHINR</sequence>
<dbReference type="InterPro" id="IPR003874">
    <property type="entry name" value="CDC45"/>
</dbReference>
<evidence type="ECO:0008006" key="9">
    <source>
        <dbReference type="Google" id="ProtNLM"/>
    </source>
</evidence>